<evidence type="ECO:0000313" key="2">
    <source>
        <dbReference type="Proteomes" id="UP001217918"/>
    </source>
</evidence>
<gene>
    <name evidence="1" type="ORF">P8C59_004732</name>
</gene>
<evidence type="ECO:0000313" key="1">
    <source>
        <dbReference type="EMBL" id="KAK2070219.1"/>
    </source>
</evidence>
<keyword evidence="2" id="KW-1185">Reference proteome</keyword>
<comment type="caution">
    <text evidence="1">The sequence shown here is derived from an EMBL/GenBank/DDBJ whole genome shotgun (WGS) entry which is preliminary data.</text>
</comment>
<name>A0AAD9I2Y0_9PEZI</name>
<proteinExistence type="predicted"/>
<organism evidence="1 2">
    <name type="scientific">Phyllachora maydis</name>
    <dbReference type="NCBI Taxonomy" id="1825666"/>
    <lineage>
        <taxon>Eukaryota</taxon>
        <taxon>Fungi</taxon>
        <taxon>Dikarya</taxon>
        <taxon>Ascomycota</taxon>
        <taxon>Pezizomycotina</taxon>
        <taxon>Sordariomycetes</taxon>
        <taxon>Sordariomycetidae</taxon>
        <taxon>Phyllachorales</taxon>
        <taxon>Phyllachoraceae</taxon>
        <taxon>Phyllachora</taxon>
    </lineage>
</organism>
<accession>A0AAD9I2Y0</accession>
<protein>
    <submittedName>
        <fullName evidence="1">Uncharacterized protein</fullName>
    </submittedName>
</protein>
<reference evidence="1" key="1">
    <citation type="journal article" date="2023" name="Mol. Plant Microbe Interact.">
        <title>Elucidating the Obligate Nature and Biological Capacity of an Invasive Fungal Corn Pathogen.</title>
        <authorList>
            <person name="MacCready J.S."/>
            <person name="Roggenkamp E.M."/>
            <person name="Gdanetz K."/>
            <person name="Chilvers M.I."/>
        </authorList>
    </citation>
    <scope>NUCLEOTIDE SEQUENCE</scope>
    <source>
        <strain evidence="1">PM02</strain>
    </source>
</reference>
<dbReference type="AlphaFoldDB" id="A0AAD9I2Y0"/>
<sequence>MSGLSTMAHEKTLLFETGWSTPPTSIDGGMSRSHSISSGLTMLGTETNAPGPIDGVVTADMYTTSLPWTPPHDLPSQFADTSGLPLSSPHATHPYDVSMPVTATAGWMDTSPPDCFAYSQSQMPTPASVASTYFPSPATTPSLRTPRQKSASIGLMTAAGATGSCTCFTACLQSLQALHNASSPAAPPFDLVLSLNRKAVEGCATMLNCSRCMSRSGTQTAIMLLATVMGKITSFYKNASYSYFDLNTDLHGVNPISSCAANGSLSPLSSGLGISLGAYQLHGDDGRWLEIEILARELRRLEEVYGRFCEVCAELSDDPDMSRAMMGYLGHTLASTLDIINYQKDDAGYS</sequence>
<dbReference type="Proteomes" id="UP001217918">
    <property type="component" value="Unassembled WGS sequence"/>
</dbReference>
<dbReference type="EMBL" id="JAQQPM010000003">
    <property type="protein sequence ID" value="KAK2070219.1"/>
    <property type="molecule type" value="Genomic_DNA"/>
</dbReference>